<dbReference type="GO" id="GO:0003700">
    <property type="term" value="F:DNA-binding transcription factor activity"/>
    <property type="evidence" value="ECO:0007669"/>
    <property type="project" value="InterPro"/>
</dbReference>
<dbReference type="SMART" id="SM00345">
    <property type="entry name" value="HTH_GNTR"/>
    <property type="match status" value="1"/>
</dbReference>
<dbReference type="Pfam" id="PF07729">
    <property type="entry name" value="FCD"/>
    <property type="match status" value="1"/>
</dbReference>
<evidence type="ECO:0000313" key="6">
    <source>
        <dbReference type="Proteomes" id="UP000631694"/>
    </source>
</evidence>
<dbReference type="SMART" id="SM00895">
    <property type="entry name" value="FCD"/>
    <property type="match status" value="1"/>
</dbReference>
<dbReference type="EMBL" id="JADZLT010000050">
    <property type="protein sequence ID" value="MBH0238566.1"/>
    <property type="molecule type" value="Genomic_DNA"/>
</dbReference>
<dbReference type="Gene3D" id="1.20.120.530">
    <property type="entry name" value="GntR ligand-binding domain-like"/>
    <property type="match status" value="1"/>
</dbReference>
<dbReference type="InterPro" id="IPR008920">
    <property type="entry name" value="TF_FadR/GntR_C"/>
</dbReference>
<keyword evidence="2" id="KW-0238">DNA-binding</keyword>
<dbReference type="AlphaFoldDB" id="A0A931I463"/>
<organism evidence="5 6">
    <name type="scientific">Methylobrevis albus</name>
    <dbReference type="NCBI Taxonomy" id="2793297"/>
    <lineage>
        <taxon>Bacteria</taxon>
        <taxon>Pseudomonadati</taxon>
        <taxon>Pseudomonadota</taxon>
        <taxon>Alphaproteobacteria</taxon>
        <taxon>Hyphomicrobiales</taxon>
        <taxon>Pleomorphomonadaceae</taxon>
        <taxon>Methylobrevis</taxon>
    </lineage>
</organism>
<dbReference type="InterPro" id="IPR036388">
    <property type="entry name" value="WH-like_DNA-bd_sf"/>
</dbReference>
<dbReference type="SUPFAM" id="SSF48008">
    <property type="entry name" value="GntR ligand-binding domain-like"/>
    <property type="match status" value="1"/>
</dbReference>
<dbReference type="InterPro" id="IPR036390">
    <property type="entry name" value="WH_DNA-bd_sf"/>
</dbReference>
<dbReference type="InterPro" id="IPR011711">
    <property type="entry name" value="GntR_C"/>
</dbReference>
<evidence type="ECO:0000256" key="2">
    <source>
        <dbReference type="ARBA" id="ARBA00023125"/>
    </source>
</evidence>
<dbReference type="Proteomes" id="UP000631694">
    <property type="component" value="Unassembled WGS sequence"/>
</dbReference>
<name>A0A931I463_9HYPH</name>
<dbReference type="GO" id="GO:0003677">
    <property type="term" value="F:DNA binding"/>
    <property type="evidence" value="ECO:0007669"/>
    <property type="project" value="UniProtKB-KW"/>
</dbReference>
<dbReference type="PANTHER" id="PTHR43537:SF5">
    <property type="entry name" value="UXU OPERON TRANSCRIPTIONAL REGULATOR"/>
    <property type="match status" value="1"/>
</dbReference>
<evidence type="ECO:0000256" key="1">
    <source>
        <dbReference type="ARBA" id="ARBA00023015"/>
    </source>
</evidence>
<proteinExistence type="predicted"/>
<evidence type="ECO:0000259" key="4">
    <source>
        <dbReference type="PROSITE" id="PS50949"/>
    </source>
</evidence>
<gene>
    <name evidence="5" type="ORF">I5731_12090</name>
</gene>
<dbReference type="PROSITE" id="PS50949">
    <property type="entry name" value="HTH_GNTR"/>
    <property type="match status" value="1"/>
</dbReference>
<keyword evidence="1" id="KW-0805">Transcription regulation</keyword>
<dbReference type="PANTHER" id="PTHR43537">
    <property type="entry name" value="TRANSCRIPTIONAL REGULATOR, GNTR FAMILY"/>
    <property type="match status" value="1"/>
</dbReference>
<protein>
    <submittedName>
        <fullName evidence="5">FadR family transcriptional regulator</fullName>
    </submittedName>
</protein>
<sequence length="234" mass="25172">MRVIEALKQRIEVGELQPGNRLPPETALVESFGVSRTVVREAITALAVDGYVEPRHGAGVFVLAREMSVSPMRLGSPASLLDCMELRIAVEVEAAALAAVRRSSAQEAAIREAHKALHRLGEDGREARTRADVEFHLAVANATNNTCFIDAAEMLAHRVMPLLRPNGETLDPINGAGESGQRDGERLRAIVEEHAAILDAISAADPAAARSAMRLHLSNAERRLQRTQALGLAS</sequence>
<reference evidence="5" key="1">
    <citation type="submission" date="2020-12" db="EMBL/GenBank/DDBJ databases">
        <title>Methylobrevis albus sp. nov., isolated from fresh water lack sediment.</title>
        <authorList>
            <person name="Zou Q."/>
        </authorList>
    </citation>
    <scope>NUCLEOTIDE SEQUENCE</scope>
    <source>
        <strain evidence="5">L22</strain>
    </source>
</reference>
<keyword evidence="3" id="KW-0804">Transcription</keyword>
<keyword evidence="6" id="KW-1185">Reference proteome</keyword>
<dbReference type="Pfam" id="PF00392">
    <property type="entry name" value="GntR"/>
    <property type="match status" value="1"/>
</dbReference>
<dbReference type="SUPFAM" id="SSF46785">
    <property type="entry name" value="Winged helix' DNA-binding domain"/>
    <property type="match status" value="1"/>
</dbReference>
<dbReference type="CDD" id="cd07377">
    <property type="entry name" value="WHTH_GntR"/>
    <property type="match status" value="1"/>
</dbReference>
<accession>A0A931I463</accession>
<evidence type="ECO:0000313" key="5">
    <source>
        <dbReference type="EMBL" id="MBH0238566.1"/>
    </source>
</evidence>
<evidence type="ECO:0000256" key="3">
    <source>
        <dbReference type="ARBA" id="ARBA00023163"/>
    </source>
</evidence>
<comment type="caution">
    <text evidence="5">The sequence shown here is derived from an EMBL/GenBank/DDBJ whole genome shotgun (WGS) entry which is preliminary data.</text>
</comment>
<dbReference type="Gene3D" id="1.10.10.10">
    <property type="entry name" value="Winged helix-like DNA-binding domain superfamily/Winged helix DNA-binding domain"/>
    <property type="match status" value="1"/>
</dbReference>
<dbReference type="PRINTS" id="PR00035">
    <property type="entry name" value="HTHGNTR"/>
</dbReference>
<dbReference type="InterPro" id="IPR000524">
    <property type="entry name" value="Tscrpt_reg_HTH_GntR"/>
</dbReference>
<feature type="domain" description="HTH gntR-type" evidence="4">
    <location>
        <begin position="1"/>
        <end position="65"/>
    </location>
</feature>